<comment type="caution">
    <text evidence="10">The sequence shown here is derived from an EMBL/GenBank/DDBJ whole genome shotgun (WGS) entry which is preliminary data.</text>
</comment>
<dbReference type="Proteomes" id="UP000474024">
    <property type="component" value="Unassembled WGS sequence"/>
</dbReference>
<keyword evidence="11" id="KW-1185">Reference proteome</keyword>
<dbReference type="PANTHER" id="PTHR42929">
    <property type="entry name" value="INNER MEMBRANE ABC TRANSPORTER PERMEASE PROTEIN YDCU-RELATED-RELATED"/>
    <property type="match status" value="1"/>
</dbReference>
<dbReference type="Gene3D" id="1.10.3720.10">
    <property type="entry name" value="MetI-like"/>
    <property type="match status" value="1"/>
</dbReference>
<feature type="domain" description="ABC transmembrane type-1" evidence="9">
    <location>
        <begin position="57"/>
        <end position="261"/>
    </location>
</feature>
<evidence type="ECO:0000256" key="8">
    <source>
        <dbReference type="RuleBase" id="RU363032"/>
    </source>
</evidence>
<keyword evidence="6 8" id="KW-1133">Transmembrane helix</keyword>
<comment type="similarity">
    <text evidence="2">Belongs to the binding-protein-dependent transport system permease family. CysTW subfamily.</text>
</comment>
<dbReference type="GO" id="GO:0005886">
    <property type="term" value="C:plasma membrane"/>
    <property type="evidence" value="ECO:0007669"/>
    <property type="project" value="UniProtKB-SubCell"/>
</dbReference>
<evidence type="ECO:0000256" key="6">
    <source>
        <dbReference type="ARBA" id="ARBA00022989"/>
    </source>
</evidence>
<feature type="transmembrane region" description="Helical" evidence="8">
    <location>
        <begin position="136"/>
        <end position="160"/>
    </location>
</feature>
<sequence length="274" mass="30388">MNNLKKQLLAGPYLIWIIGFIVLPMIMIMIYAFTNADGAFSLEYLSAITTTTNLNAIALSLKLGFLATLICLVLSYPLAMILSSFNFKHQNFVVFIFMLPMWMNFLLRIMAWKLLLSKNGVFNSVLHTLGLGSFNILYSPTAVILGMVYDYLPFMLLPIYNSMVRIRKDIIEAAQDLGANNITVFFKIIVPLTLSGVVSGIVMVFVPALTSFAVSDILGGGKVLLVGNVIEQDFMQGMQWNAGSALSFVLMIFVFISMALVNQFDKDGEGTAKW</sequence>
<evidence type="ECO:0000313" key="10">
    <source>
        <dbReference type="EMBL" id="MST75363.1"/>
    </source>
</evidence>
<keyword evidence="7 8" id="KW-0472">Membrane</keyword>
<name>A0A6L5YRZ3_9FIRM</name>
<proteinExistence type="inferred from homology"/>
<dbReference type="CDD" id="cd06261">
    <property type="entry name" value="TM_PBP2"/>
    <property type="match status" value="1"/>
</dbReference>
<feature type="transmembrane region" description="Helical" evidence="8">
    <location>
        <begin position="91"/>
        <end position="116"/>
    </location>
</feature>
<evidence type="ECO:0000256" key="5">
    <source>
        <dbReference type="ARBA" id="ARBA00022692"/>
    </source>
</evidence>
<dbReference type="RefSeq" id="WP_154430326.1">
    <property type="nucleotide sequence ID" value="NZ_VUNI01000017.1"/>
</dbReference>
<keyword evidence="5 8" id="KW-0812">Transmembrane</keyword>
<dbReference type="InterPro" id="IPR035906">
    <property type="entry name" value="MetI-like_sf"/>
</dbReference>
<evidence type="ECO:0000256" key="1">
    <source>
        <dbReference type="ARBA" id="ARBA00004651"/>
    </source>
</evidence>
<protein>
    <submittedName>
        <fullName evidence="10">ABC transporter permease</fullName>
    </submittedName>
</protein>
<dbReference type="InterPro" id="IPR000515">
    <property type="entry name" value="MetI-like"/>
</dbReference>
<reference evidence="10 11" key="1">
    <citation type="submission" date="2019-08" db="EMBL/GenBank/DDBJ databases">
        <title>In-depth cultivation of the pig gut microbiome towards novel bacterial diversity and tailored functional studies.</title>
        <authorList>
            <person name="Wylensek D."/>
            <person name="Hitch T.C.A."/>
            <person name="Clavel T."/>
        </authorList>
    </citation>
    <scope>NUCLEOTIDE SEQUENCE [LARGE SCALE GENOMIC DNA]</scope>
    <source>
        <strain evidence="10 11">MUC/MUC-530-WT-4D</strain>
    </source>
</reference>
<organism evidence="10 11">
    <name type="scientific">Roseburia porci</name>
    <dbReference type="NCBI Taxonomy" id="2605790"/>
    <lineage>
        <taxon>Bacteria</taxon>
        <taxon>Bacillati</taxon>
        <taxon>Bacillota</taxon>
        <taxon>Clostridia</taxon>
        <taxon>Lachnospirales</taxon>
        <taxon>Lachnospiraceae</taxon>
        <taxon>Roseburia</taxon>
    </lineage>
</organism>
<feature type="transmembrane region" description="Helical" evidence="8">
    <location>
        <begin position="12"/>
        <end position="34"/>
    </location>
</feature>
<evidence type="ECO:0000256" key="3">
    <source>
        <dbReference type="ARBA" id="ARBA00022448"/>
    </source>
</evidence>
<dbReference type="PANTHER" id="PTHR42929:SF1">
    <property type="entry name" value="INNER MEMBRANE ABC TRANSPORTER PERMEASE PROTEIN YDCU-RELATED"/>
    <property type="match status" value="1"/>
</dbReference>
<evidence type="ECO:0000313" key="11">
    <source>
        <dbReference type="Proteomes" id="UP000474024"/>
    </source>
</evidence>
<comment type="subcellular location">
    <subcellularLocation>
        <location evidence="1 8">Cell membrane</location>
        <topology evidence="1 8">Multi-pass membrane protein</topology>
    </subcellularLocation>
</comment>
<evidence type="ECO:0000256" key="4">
    <source>
        <dbReference type="ARBA" id="ARBA00022475"/>
    </source>
</evidence>
<keyword evidence="4" id="KW-1003">Cell membrane</keyword>
<dbReference type="EMBL" id="VUNI01000017">
    <property type="protein sequence ID" value="MST75363.1"/>
    <property type="molecule type" value="Genomic_DNA"/>
</dbReference>
<evidence type="ECO:0000256" key="2">
    <source>
        <dbReference type="ARBA" id="ARBA00007069"/>
    </source>
</evidence>
<dbReference type="GO" id="GO:0055085">
    <property type="term" value="P:transmembrane transport"/>
    <property type="evidence" value="ECO:0007669"/>
    <property type="project" value="InterPro"/>
</dbReference>
<accession>A0A6L5YRZ3</accession>
<feature type="transmembrane region" description="Helical" evidence="8">
    <location>
        <begin position="242"/>
        <end position="261"/>
    </location>
</feature>
<evidence type="ECO:0000259" key="9">
    <source>
        <dbReference type="PROSITE" id="PS50928"/>
    </source>
</evidence>
<dbReference type="Pfam" id="PF00528">
    <property type="entry name" value="BPD_transp_1"/>
    <property type="match status" value="1"/>
</dbReference>
<dbReference type="SUPFAM" id="SSF161098">
    <property type="entry name" value="MetI-like"/>
    <property type="match status" value="1"/>
</dbReference>
<gene>
    <name evidence="10" type="ORF">FYJ75_10075</name>
</gene>
<dbReference type="PROSITE" id="PS50928">
    <property type="entry name" value="ABC_TM1"/>
    <property type="match status" value="1"/>
</dbReference>
<keyword evidence="3 8" id="KW-0813">Transport</keyword>
<evidence type="ECO:0000256" key="7">
    <source>
        <dbReference type="ARBA" id="ARBA00023136"/>
    </source>
</evidence>
<feature type="transmembrane region" description="Helical" evidence="8">
    <location>
        <begin position="54"/>
        <end position="79"/>
    </location>
</feature>
<feature type="transmembrane region" description="Helical" evidence="8">
    <location>
        <begin position="181"/>
        <end position="206"/>
    </location>
</feature>
<dbReference type="AlphaFoldDB" id="A0A6L5YRZ3"/>